<evidence type="ECO:0000256" key="1">
    <source>
        <dbReference type="ARBA" id="ARBA00022741"/>
    </source>
</evidence>
<reference evidence="8" key="1">
    <citation type="submission" date="2015-08" db="EMBL/GenBank/DDBJ databases">
        <authorList>
            <person name="Babu N.S."/>
            <person name="Beckwith C.J."/>
            <person name="Beseler K.G."/>
            <person name="Brison A."/>
            <person name="Carone J.V."/>
            <person name="Caskin T.P."/>
            <person name="Diamond M."/>
            <person name="Durham M.E."/>
            <person name="Foxe J.M."/>
            <person name="Go M."/>
            <person name="Henderson B.A."/>
            <person name="Jones I.B."/>
            <person name="McGettigan J.A."/>
            <person name="Micheletti S.J."/>
            <person name="Nasrallah M.E."/>
            <person name="Ortiz D."/>
            <person name="Piller C.R."/>
            <person name="Privatt S.R."/>
            <person name="Schneider S.L."/>
            <person name="Sharp S."/>
            <person name="Smith T.C."/>
            <person name="Stanton J.D."/>
            <person name="Ullery H.E."/>
            <person name="Wilson R.J."/>
            <person name="Serrano M.G."/>
            <person name="Buck G."/>
            <person name="Lee V."/>
            <person name="Wang Y."/>
            <person name="Carvalho R."/>
            <person name="Voegtly L."/>
            <person name="Shi R."/>
            <person name="Duckworth R."/>
            <person name="Johnson A."/>
            <person name="Loviza R."/>
            <person name="Walstead R."/>
            <person name="Shah Z."/>
            <person name="Kiflezghi M."/>
            <person name="Wade K."/>
            <person name="Ball S.L."/>
            <person name="Bradley K.W."/>
            <person name="Asai D.J."/>
            <person name="Bowman C.A."/>
            <person name="Russell D.A."/>
            <person name="Pope W.H."/>
            <person name="Jacobs-Sera D."/>
            <person name="Hendrix R.W."/>
            <person name="Hatfull G.F."/>
        </authorList>
    </citation>
    <scope>NUCLEOTIDE SEQUENCE</scope>
</reference>
<dbReference type="InterPro" id="IPR027417">
    <property type="entry name" value="P-loop_NTPase"/>
</dbReference>
<dbReference type="Pfam" id="PF00270">
    <property type="entry name" value="DEAD"/>
    <property type="match status" value="1"/>
</dbReference>
<keyword evidence="3" id="KW-0347">Helicase</keyword>
<feature type="non-terminal residue" evidence="8">
    <location>
        <position position="627"/>
    </location>
</feature>
<dbReference type="GO" id="GO:0003676">
    <property type="term" value="F:nucleic acid binding"/>
    <property type="evidence" value="ECO:0007669"/>
    <property type="project" value="InterPro"/>
</dbReference>
<dbReference type="InterPro" id="IPR011545">
    <property type="entry name" value="DEAD/DEAH_box_helicase_dom"/>
</dbReference>
<protein>
    <recommendedName>
        <fullName evidence="9">DEAD-box ATP-dependent RNA helicase 1</fullName>
    </recommendedName>
</protein>
<evidence type="ECO:0000256" key="4">
    <source>
        <dbReference type="ARBA" id="ARBA00022840"/>
    </source>
</evidence>
<dbReference type="InterPro" id="IPR001650">
    <property type="entry name" value="Helicase_C-like"/>
</dbReference>
<evidence type="ECO:0000313" key="8">
    <source>
        <dbReference type="EMBL" id="JAT74601.1"/>
    </source>
</evidence>
<dbReference type="Gene3D" id="3.40.50.300">
    <property type="entry name" value="P-loop containing nucleotide triphosphate hydrolases"/>
    <property type="match status" value="2"/>
</dbReference>
<dbReference type="SUPFAM" id="SSF52540">
    <property type="entry name" value="P-loop containing nucleoside triphosphate hydrolases"/>
    <property type="match status" value="1"/>
</dbReference>
<evidence type="ECO:0000256" key="2">
    <source>
        <dbReference type="ARBA" id="ARBA00022801"/>
    </source>
</evidence>
<dbReference type="GO" id="GO:0005829">
    <property type="term" value="C:cytosol"/>
    <property type="evidence" value="ECO:0007669"/>
    <property type="project" value="TreeGrafter"/>
</dbReference>
<keyword evidence="1" id="KW-0547">Nucleotide-binding</keyword>
<feature type="compositionally biased region" description="Basic and acidic residues" evidence="5">
    <location>
        <begin position="459"/>
        <end position="472"/>
    </location>
</feature>
<dbReference type="PROSITE" id="PS51192">
    <property type="entry name" value="HELICASE_ATP_BIND_1"/>
    <property type="match status" value="1"/>
</dbReference>
<dbReference type="InterPro" id="IPR050079">
    <property type="entry name" value="DEAD_box_RNA_helicase"/>
</dbReference>
<dbReference type="PANTHER" id="PTHR47959">
    <property type="entry name" value="ATP-DEPENDENT RNA HELICASE RHLE-RELATED"/>
    <property type="match status" value="1"/>
</dbReference>
<dbReference type="CDD" id="cd18787">
    <property type="entry name" value="SF2_C_DEAD"/>
    <property type="match status" value="1"/>
</dbReference>
<evidence type="ECO:0000256" key="5">
    <source>
        <dbReference type="SAM" id="MobiDB-lite"/>
    </source>
</evidence>
<dbReference type="PROSITE" id="PS51194">
    <property type="entry name" value="HELICASE_CTER"/>
    <property type="match status" value="1"/>
</dbReference>
<gene>
    <name evidence="8" type="ORF">g.3144</name>
</gene>
<feature type="domain" description="Helicase ATP-binding" evidence="6">
    <location>
        <begin position="83"/>
        <end position="257"/>
    </location>
</feature>
<keyword evidence="2" id="KW-0378">Hydrolase</keyword>
<dbReference type="InterPro" id="IPR014001">
    <property type="entry name" value="Helicase_ATP-bd"/>
</dbReference>
<dbReference type="GO" id="GO:0003724">
    <property type="term" value="F:RNA helicase activity"/>
    <property type="evidence" value="ECO:0007669"/>
    <property type="project" value="TreeGrafter"/>
</dbReference>
<feature type="region of interest" description="Disordered" evidence="5">
    <location>
        <begin position="529"/>
        <end position="560"/>
    </location>
</feature>
<dbReference type="SMART" id="SM00490">
    <property type="entry name" value="HELICc"/>
    <property type="match status" value="1"/>
</dbReference>
<keyword evidence="4" id="KW-0067">ATP-binding</keyword>
<feature type="region of interest" description="Disordered" evidence="5">
    <location>
        <begin position="1"/>
        <end position="27"/>
    </location>
</feature>
<evidence type="ECO:0000256" key="3">
    <source>
        <dbReference type="ARBA" id="ARBA00022806"/>
    </source>
</evidence>
<feature type="compositionally biased region" description="Basic residues" evidence="5">
    <location>
        <begin position="545"/>
        <end position="556"/>
    </location>
</feature>
<feature type="compositionally biased region" description="Polar residues" evidence="5">
    <location>
        <begin position="16"/>
        <end position="25"/>
    </location>
</feature>
<dbReference type="AlphaFoldDB" id="A0A1D2A6C0"/>
<sequence>MGANGGGDEDDRRASNAKTSVSSKDAGSVPVLPWMRLPVAFDAGSGVGLEAVSGMDPRLTAALRDQGIEELFPVQATVWRETAGGACDRHDICIAAPTGSGKTLAYALPLVSALAARPARALRGLVVLPTRDLAGQVFGVLAPLCAALGLGLGLAAGRAGGAAEAAMLASCAPDVLVATPGRLAGHVGATPGFGLGALRFLVVDECDRLLRQSYQGWLAATLGTGAARRVVKVVASATLTKDPAKLLKLGLHAPRFLAMATEAQRYSLPPSLKEFRHVVSAERKPEALAALLRALGPDAPTIVFTSSLETTARLQRLLAALGEGVTRGHSVEYSGALGPDRRRLALEAFSARRARILVCSDALTRGMDVAGVAAVVNYDAPVYAKTYVHRAGRTARAGAPGAVYTLLRREEVRHFRAMLRKAEGSRVADLALDRLALAEVAPAVEAALRRLQAGVRKEGGTRRNDWHPHRDQGWPCRARPQGPMSARLGDGGGDCPGGAAARYMAWMPDVHAPVPAEFHNRCIDTPSVPKPTFTRRTWRPTAGRPARRRPARRPRARRSDAGLPRCRRWCPRPRVSRSRDGCSCPEATSSITPALAHVPVRLSFSWQRGMPGWCLLAGTDVEYSRKK</sequence>
<feature type="domain" description="Helicase C-terminal" evidence="7">
    <location>
        <begin position="287"/>
        <end position="438"/>
    </location>
</feature>
<feature type="region of interest" description="Disordered" evidence="5">
    <location>
        <begin position="459"/>
        <end position="479"/>
    </location>
</feature>
<proteinExistence type="predicted"/>
<evidence type="ECO:0000259" key="6">
    <source>
        <dbReference type="PROSITE" id="PS51192"/>
    </source>
</evidence>
<dbReference type="EMBL" id="GDKF01004021">
    <property type="protein sequence ID" value="JAT74601.1"/>
    <property type="molecule type" value="Transcribed_RNA"/>
</dbReference>
<name>A0A1D2A6C0_AUXPR</name>
<evidence type="ECO:0008006" key="9">
    <source>
        <dbReference type="Google" id="ProtNLM"/>
    </source>
</evidence>
<dbReference type="Pfam" id="PF00271">
    <property type="entry name" value="Helicase_C"/>
    <property type="match status" value="1"/>
</dbReference>
<evidence type="ECO:0000259" key="7">
    <source>
        <dbReference type="PROSITE" id="PS51194"/>
    </source>
</evidence>
<organism evidence="8">
    <name type="scientific">Auxenochlorella protothecoides</name>
    <name type="common">Green microalga</name>
    <name type="synonym">Chlorella protothecoides</name>
    <dbReference type="NCBI Taxonomy" id="3075"/>
    <lineage>
        <taxon>Eukaryota</taxon>
        <taxon>Viridiplantae</taxon>
        <taxon>Chlorophyta</taxon>
        <taxon>core chlorophytes</taxon>
        <taxon>Trebouxiophyceae</taxon>
        <taxon>Chlorellales</taxon>
        <taxon>Chlorellaceae</taxon>
        <taxon>Auxenochlorella</taxon>
    </lineage>
</organism>
<dbReference type="PANTHER" id="PTHR47959:SF1">
    <property type="entry name" value="ATP-DEPENDENT RNA HELICASE DBPA"/>
    <property type="match status" value="1"/>
</dbReference>
<dbReference type="GO" id="GO:0005524">
    <property type="term" value="F:ATP binding"/>
    <property type="evidence" value="ECO:0007669"/>
    <property type="project" value="UniProtKB-KW"/>
</dbReference>
<accession>A0A1D2A6C0</accession>
<dbReference type="SMART" id="SM00487">
    <property type="entry name" value="DEXDc"/>
    <property type="match status" value="1"/>
</dbReference>
<dbReference type="GO" id="GO:0016787">
    <property type="term" value="F:hydrolase activity"/>
    <property type="evidence" value="ECO:0007669"/>
    <property type="project" value="UniProtKB-KW"/>
</dbReference>